<feature type="non-terminal residue" evidence="1">
    <location>
        <position position="80"/>
    </location>
</feature>
<dbReference type="Proteomes" id="UP000663866">
    <property type="component" value="Unassembled WGS sequence"/>
</dbReference>
<evidence type="ECO:0000313" key="1">
    <source>
        <dbReference type="EMBL" id="CAF4650910.1"/>
    </source>
</evidence>
<reference evidence="1" key="1">
    <citation type="submission" date="2021-02" db="EMBL/GenBank/DDBJ databases">
        <authorList>
            <person name="Nowell W R."/>
        </authorList>
    </citation>
    <scope>NUCLEOTIDE SEQUENCE</scope>
</reference>
<sequence>MLLKFKNKGALIDTLWKIDFDNLNNLANAVNAMEPIYNNEVKKRVKENKMAKMKHSEILRALYNLQSLHPLNVFNYNDDI</sequence>
<dbReference type="EMBL" id="CAJOBG010086753">
    <property type="protein sequence ID" value="CAF4650910.1"/>
    <property type="molecule type" value="Genomic_DNA"/>
</dbReference>
<proteinExistence type="predicted"/>
<gene>
    <name evidence="1" type="ORF">OVN521_LOCUS46809</name>
</gene>
<dbReference type="AlphaFoldDB" id="A0A821FBV6"/>
<accession>A0A821FBV6</accession>
<comment type="caution">
    <text evidence="1">The sequence shown here is derived from an EMBL/GenBank/DDBJ whole genome shotgun (WGS) entry which is preliminary data.</text>
</comment>
<evidence type="ECO:0000313" key="2">
    <source>
        <dbReference type="Proteomes" id="UP000663866"/>
    </source>
</evidence>
<organism evidence="1 2">
    <name type="scientific">Rotaria magnacalcarata</name>
    <dbReference type="NCBI Taxonomy" id="392030"/>
    <lineage>
        <taxon>Eukaryota</taxon>
        <taxon>Metazoa</taxon>
        <taxon>Spiralia</taxon>
        <taxon>Gnathifera</taxon>
        <taxon>Rotifera</taxon>
        <taxon>Eurotatoria</taxon>
        <taxon>Bdelloidea</taxon>
        <taxon>Philodinida</taxon>
        <taxon>Philodinidae</taxon>
        <taxon>Rotaria</taxon>
    </lineage>
</organism>
<name>A0A821FBV6_9BILA</name>
<protein>
    <submittedName>
        <fullName evidence="1">Uncharacterized protein</fullName>
    </submittedName>
</protein>
<keyword evidence="2" id="KW-1185">Reference proteome</keyword>